<keyword evidence="1" id="KW-1133">Transmembrane helix</keyword>
<feature type="transmembrane region" description="Helical" evidence="1">
    <location>
        <begin position="12"/>
        <end position="34"/>
    </location>
</feature>
<dbReference type="Proteomes" id="UP000682733">
    <property type="component" value="Unassembled WGS sequence"/>
</dbReference>
<dbReference type="EMBL" id="CAJNOK010014458">
    <property type="protein sequence ID" value="CAF1205257.1"/>
    <property type="molecule type" value="Genomic_DNA"/>
</dbReference>
<accession>A0A8S2NW55</accession>
<dbReference type="EMBL" id="CAJOBA010035990">
    <property type="protein sequence ID" value="CAF4014730.1"/>
    <property type="molecule type" value="Genomic_DNA"/>
</dbReference>
<proteinExistence type="predicted"/>
<dbReference type="AlphaFoldDB" id="A0A8S2NW55"/>
<protein>
    <submittedName>
        <fullName evidence="3">Uncharacterized protein</fullName>
    </submittedName>
</protein>
<evidence type="ECO:0000313" key="3">
    <source>
        <dbReference type="EMBL" id="CAF4014730.1"/>
    </source>
</evidence>
<organism evidence="3 4">
    <name type="scientific">Didymodactylos carnosus</name>
    <dbReference type="NCBI Taxonomy" id="1234261"/>
    <lineage>
        <taxon>Eukaryota</taxon>
        <taxon>Metazoa</taxon>
        <taxon>Spiralia</taxon>
        <taxon>Gnathifera</taxon>
        <taxon>Rotifera</taxon>
        <taxon>Eurotatoria</taxon>
        <taxon>Bdelloidea</taxon>
        <taxon>Philodinida</taxon>
        <taxon>Philodinidae</taxon>
        <taxon>Didymodactylos</taxon>
    </lineage>
</organism>
<name>A0A8S2NW55_9BILA</name>
<reference evidence="3" key="1">
    <citation type="submission" date="2021-02" db="EMBL/GenBank/DDBJ databases">
        <authorList>
            <person name="Nowell W R."/>
        </authorList>
    </citation>
    <scope>NUCLEOTIDE SEQUENCE</scope>
</reference>
<keyword evidence="1" id="KW-0472">Membrane</keyword>
<gene>
    <name evidence="2" type="ORF">OVA965_LOCUS24183</name>
    <name evidence="3" type="ORF">TMI583_LOCUS24902</name>
</gene>
<keyword evidence="1" id="KW-0812">Transmembrane</keyword>
<dbReference type="Proteomes" id="UP000677228">
    <property type="component" value="Unassembled WGS sequence"/>
</dbReference>
<evidence type="ECO:0000313" key="4">
    <source>
        <dbReference type="Proteomes" id="UP000682733"/>
    </source>
</evidence>
<evidence type="ECO:0000256" key="1">
    <source>
        <dbReference type="SAM" id="Phobius"/>
    </source>
</evidence>
<sequence>MRPASHPHHRGHVILIFPILVILSVIKAAVVIVVELGGERGCGLGKGSLRNPIDSLEANFMFFSNGD</sequence>
<comment type="caution">
    <text evidence="3">The sequence shown here is derived from an EMBL/GenBank/DDBJ whole genome shotgun (WGS) entry which is preliminary data.</text>
</comment>
<evidence type="ECO:0000313" key="2">
    <source>
        <dbReference type="EMBL" id="CAF1205257.1"/>
    </source>
</evidence>